<feature type="compositionally biased region" description="Polar residues" evidence="1">
    <location>
        <begin position="36"/>
        <end position="47"/>
    </location>
</feature>
<protein>
    <submittedName>
        <fullName evidence="2">Uncharacterized protein</fullName>
    </submittedName>
</protein>
<feature type="compositionally biased region" description="Basic and acidic residues" evidence="1">
    <location>
        <begin position="1"/>
        <end position="10"/>
    </location>
</feature>
<dbReference type="EMBL" id="KQ086233">
    <property type="protein sequence ID" value="KLO06140.1"/>
    <property type="molecule type" value="Genomic_DNA"/>
</dbReference>
<evidence type="ECO:0000313" key="2">
    <source>
        <dbReference type="EMBL" id="KLO06140.1"/>
    </source>
</evidence>
<feature type="region of interest" description="Disordered" evidence="1">
    <location>
        <begin position="1"/>
        <end position="47"/>
    </location>
</feature>
<gene>
    <name evidence="2" type="ORF">SCHPADRAFT_1002508</name>
</gene>
<accession>A0A0H2R2Z7</accession>
<reference evidence="2 3" key="1">
    <citation type="submission" date="2015-04" db="EMBL/GenBank/DDBJ databases">
        <title>Complete genome sequence of Schizopora paradoxa KUC8140, a cosmopolitan wood degrader in East Asia.</title>
        <authorList>
            <consortium name="DOE Joint Genome Institute"/>
            <person name="Min B."/>
            <person name="Park H."/>
            <person name="Jang Y."/>
            <person name="Kim J.-J."/>
            <person name="Kim K.H."/>
            <person name="Pangilinan J."/>
            <person name="Lipzen A."/>
            <person name="Riley R."/>
            <person name="Grigoriev I.V."/>
            <person name="Spatafora J.W."/>
            <person name="Choi I.-G."/>
        </authorList>
    </citation>
    <scope>NUCLEOTIDE SEQUENCE [LARGE SCALE GENOMIC DNA]</scope>
    <source>
        <strain evidence="2 3">KUC8140</strain>
    </source>
</reference>
<evidence type="ECO:0000313" key="3">
    <source>
        <dbReference type="Proteomes" id="UP000053477"/>
    </source>
</evidence>
<sequence length="717" mass="81236">MDDKPMDKTNDSGSSSNVHASDRSPPPSGPDEHSNSRGSVSSLIASLRQSGKRSGRFGSVGVNLGAILPARLVSPHQCANQIRRLCRHDESTAKERHSYTEDEYYGILTQEEEKTLTNLCERLLEFTTRDSTRDSAEDEVITLITNDPLVYYSMRSTIMSSRVGGVTPADEFGKTLLSTEDAHKTWSKLIGERWSALEYAKSSVLLLVESLMDHIYFPHRLPIAYLSLALATIDTRQTRDLLRRVWYQYLDYLSGTASVDVSRHMQHFDTHVKSILSSGYRLGAYISAGKLSDLAPHLSRNPELYPTTFASFFAVPYLRHTFQTPRVTGRLKAVTFHYTGANLYDWDICCASVSAIEFAKSVPPELRGIDQVDLRTYINKNAQGTTLAKSVFTEDVWIAMYRLAVYAVATYRNGEGIQLPLKEKLPKSIMTDLLIVAEKGFKTLDSSFPGHYILERSLATFYISQVVDIDRYCRDIITDPGTFPDQSGIKKISTLVTYSRFVRIRTRLVKDLYEGSYIPQFENVPYLRRFNVNGLCLITADYLPDPPYLLKNFKRNLWRRTTVDTMLIDGHTLVCLRVRGKEAPFDSTGHYPILAAYTSSGKPTYVAAVRVDHLWYFTVVADGASSVSYITEMWEKVTTSNFFVLALRYSPSSFIADVDPRRGKVRKGAMDPTGPVYWLKFWPKKDPDYFDDDRLRDDPHLEKLLDEIAAPSVYWGC</sequence>
<proteinExistence type="predicted"/>
<name>A0A0H2R2Z7_9AGAM</name>
<organism evidence="2 3">
    <name type="scientific">Schizopora paradoxa</name>
    <dbReference type="NCBI Taxonomy" id="27342"/>
    <lineage>
        <taxon>Eukaryota</taxon>
        <taxon>Fungi</taxon>
        <taxon>Dikarya</taxon>
        <taxon>Basidiomycota</taxon>
        <taxon>Agaricomycotina</taxon>
        <taxon>Agaricomycetes</taxon>
        <taxon>Hymenochaetales</taxon>
        <taxon>Schizoporaceae</taxon>
        <taxon>Schizopora</taxon>
    </lineage>
</organism>
<dbReference type="Proteomes" id="UP000053477">
    <property type="component" value="Unassembled WGS sequence"/>
</dbReference>
<dbReference type="AlphaFoldDB" id="A0A0H2R2Z7"/>
<dbReference type="InParanoid" id="A0A0H2R2Z7"/>
<keyword evidence="3" id="KW-1185">Reference proteome</keyword>
<evidence type="ECO:0000256" key="1">
    <source>
        <dbReference type="SAM" id="MobiDB-lite"/>
    </source>
</evidence>